<dbReference type="AlphaFoldDB" id="A0A164SYP6"/>
<organism evidence="2 3">
    <name type="scientific">Sistotremastrum niveocremeum HHB9708</name>
    <dbReference type="NCBI Taxonomy" id="1314777"/>
    <lineage>
        <taxon>Eukaryota</taxon>
        <taxon>Fungi</taxon>
        <taxon>Dikarya</taxon>
        <taxon>Basidiomycota</taxon>
        <taxon>Agaricomycotina</taxon>
        <taxon>Agaricomycetes</taxon>
        <taxon>Sistotremastrales</taxon>
        <taxon>Sistotremastraceae</taxon>
        <taxon>Sertulicium</taxon>
        <taxon>Sertulicium niveocremeum</taxon>
    </lineage>
</organism>
<dbReference type="Proteomes" id="UP000076722">
    <property type="component" value="Unassembled WGS sequence"/>
</dbReference>
<evidence type="ECO:0000256" key="1">
    <source>
        <dbReference type="SAM" id="MobiDB-lite"/>
    </source>
</evidence>
<feature type="region of interest" description="Disordered" evidence="1">
    <location>
        <begin position="383"/>
        <end position="410"/>
    </location>
</feature>
<protein>
    <submittedName>
        <fullName evidence="2">Uncharacterized protein</fullName>
    </submittedName>
</protein>
<dbReference type="EMBL" id="KV419412">
    <property type="protein sequence ID" value="KZS91925.1"/>
    <property type="molecule type" value="Genomic_DNA"/>
</dbReference>
<feature type="compositionally biased region" description="Polar residues" evidence="1">
    <location>
        <begin position="256"/>
        <end position="269"/>
    </location>
</feature>
<feature type="compositionally biased region" description="Low complexity" evidence="1">
    <location>
        <begin position="108"/>
        <end position="120"/>
    </location>
</feature>
<proteinExistence type="predicted"/>
<evidence type="ECO:0000313" key="3">
    <source>
        <dbReference type="Proteomes" id="UP000076722"/>
    </source>
</evidence>
<feature type="region of interest" description="Disordered" evidence="1">
    <location>
        <begin position="1"/>
        <end position="332"/>
    </location>
</feature>
<feature type="compositionally biased region" description="Acidic residues" evidence="1">
    <location>
        <begin position="198"/>
        <end position="211"/>
    </location>
</feature>
<reference evidence="2 3" key="1">
    <citation type="journal article" date="2016" name="Mol. Biol. Evol.">
        <title>Comparative Genomics of Early-Diverging Mushroom-Forming Fungi Provides Insights into the Origins of Lignocellulose Decay Capabilities.</title>
        <authorList>
            <person name="Nagy L.G."/>
            <person name="Riley R."/>
            <person name="Tritt A."/>
            <person name="Adam C."/>
            <person name="Daum C."/>
            <person name="Floudas D."/>
            <person name="Sun H."/>
            <person name="Yadav J.S."/>
            <person name="Pangilinan J."/>
            <person name="Larsson K.H."/>
            <person name="Matsuura K."/>
            <person name="Barry K."/>
            <person name="Labutti K."/>
            <person name="Kuo R."/>
            <person name="Ohm R.A."/>
            <person name="Bhattacharya S.S."/>
            <person name="Shirouzu T."/>
            <person name="Yoshinaga Y."/>
            <person name="Martin F.M."/>
            <person name="Grigoriev I.V."/>
            <person name="Hibbett D.S."/>
        </authorList>
    </citation>
    <scope>NUCLEOTIDE SEQUENCE [LARGE SCALE GENOMIC DNA]</scope>
    <source>
        <strain evidence="2 3">HHB9708</strain>
    </source>
</reference>
<keyword evidence="3" id="KW-1185">Reference proteome</keyword>
<feature type="compositionally biased region" description="Acidic residues" evidence="1">
    <location>
        <begin position="390"/>
        <end position="404"/>
    </location>
</feature>
<sequence length="677" mass="74261">MSTIHFPSLPTTSPTYYSSTRSRAHSTPPLASRVSVPSPTPISPTKTSRTPERIAADGYSLGRTTNRRHSSQSREPQRPHTPRSYAAATSRTDLSKNMKDLVRRRTIPTTPSSPSSSTTTIGSDSLRGPKQVNTEEVIIYSTPQRQRPTPPVIQKPVFGGRARSETVPRGSASPSSRRALTEKDVNSAPMARTKSDPEVNDSVEDADDDDWDNKSESEVAALLRGIYERHGIGRPRTAEPISASVSSASIGKENSAHSAKGSSNATSTSPKPPIRTALTRPAPPVPSPVSTSSSSSSVASVSSSVSSSSTAHTSPSSSAQHPSSASSPSPCRPPGVACPLPLLVKNPFAIYVPKRPSLLSPRAELYHNTVRRFRAIMSGKVVSEASASSMDDDESDEDEDDEDAEQKGGDVRYPWEMAARRCERIWEYHGLTKSALDAKRGFWSEKWEEALWKKRDPRFAAAAANGRSSAGKEDVKKEKKYCKDIFPRMGNLRDLHPTPPSRSPSPPLTPNCELTFPSLSPLPSSKSMLSSKPRKTVHPSIELDWHFRSTPLANIHRSLFFFDLEQRLDALRFLDNDSASWCSSDEEEECRTPEDDESCVIALDGLHRSAERPWETEWDIRWQVFAAINEGLEKGTRVWNGRISPDGSGSSSEEEDGVWNAVIGISTRQKNLRVRRG</sequence>
<feature type="compositionally biased region" description="Pro residues" evidence="1">
    <location>
        <begin position="497"/>
        <end position="509"/>
    </location>
</feature>
<feature type="compositionally biased region" description="Basic and acidic residues" evidence="1">
    <location>
        <begin position="93"/>
        <end position="103"/>
    </location>
</feature>
<name>A0A164SYP6_9AGAM</name>
<gene>
    <name evidence="2" type="ORF">SISNIDRAFT_456109</name>
</gene>
<accession>A0A164SYP6</accession>
<feature type="compositionally biased region" description="Low complexity" evidence="1">
    <location>
        <begin position="10"/>
        <end position="21"/>
    </location>
</feature>
<evidence type="ECO:0000313" key="2">
    <source>
        <dbReference type="EMBL" id="KZS91925.1"/>
    </source>
</evidence>
<feature type="compositionally biased region" description="Low complexity" evidence="1">
    <location>
        <begin position="288"/>
        <end position="329"/>
    </location>
</feature>
<feature type="region of interest" description="Disordered" evidence="1">
    <location>
        <begin position="491"/>
        <end position="512"/>
    </location>
</feature>
<feature type="compositionally biased region" description="Low complexity" evidence="1">
    <location>
        <begin position="32"/>
        <end position="48"/>
    </location>
</feature>
<feature type="compositionally biased region" description="Low complexity" evidence="1">
    <location>
        <begin position="168"/>
        <end position="178"/>
    </location>
</feature>